<evidence type="ECO:0000313" key="2">
    <source>
        <dbReference type="Proteomes" id="UP001057452"/>
    </source>
</evidence>
<reference evidence="1" key="1">
    <citation type="submission" date="2022-05" db="EMBL/GenBank/DDBJ databases">
        <title>Chromosome-level genome of Chaenocephalus aceratus.</title>
        <authorList>
            <person name="Park H."/>
        </authorList>
    </citation>
    <scope>NUCLEOTIDE SEQUENCE</scope>
    <source>
        <strain evidence="1">KU_202001</strain>
    </source>
</reference>
<proteinExistence type="predicted"/>
<evidence type="ECO:0000313" key="1">
    <source>
        <dbReference type="EMBL" id="KAI4806817.1"/>
    </source>
</evidence>
<gene>
    <name evidence="1" type="ORF">KUCAC02_017615</name>
</gene>
<dbReference type="Proteomes" id="UP001057452">
    <property type="component" value="Chromosome 20"/>
</dbReference>
<organism evidence="1 2">
    <name type="scientific">Chaenocephalus aceratus</name>
    <name type="common">Blackfin icefish</name>
    <name type="synonym">Chaenichthys aceratus</name>
    <dbReference type="NCBI Taxonomy" id="36190"/>
    <lineage>
        <taxon>Eukaryota</taxon>
        <taxon>Metazoa</taxon>
        <taxon>Chordata</taxon>
        <taxon>Craniata</taxon>
        <taxon>Vertebrata</taxon>
        <taxon>Euteleostomi</taxon>
        <taxon>Actinopterygii</taxon>
        <taxon>Neopterygii</taxon>
        <taxon>Teleostei</taxon>
        <taxon>Neoteleostei</taxon>
        <taxon>Acanthomorphata</taxon>
        <taxon>Eupercaria</taxon>
        <taxon>Perciformes</taxon>
        <taxon>Notothenioidei</taxon>
        <taxon>Channichthyidae</taxon>
        <taxon>Chaenocephalus</taxon>
    </lineage>
</organism>
<keyword evidence="2" id="KW-1185">Reference proteome</keyword>
<sequence>MLGPVQIQRKWKWGFLLKALQLLCDATRRLMKELQSYTQDCVESSSIMRHTWLWLTSVDSCCGRRRSRKILLKANFQTCCRCLFMSIIELYPSETLDLITKEMMSIPCWMLIGWISQWLPYWTSPKQ</sequence>
<dbReference type="EMBL" id="CM043804">
    <property type="protein sequence ID" value="KAI4806817.1"/>
    <property type="molecule type" value="Genomic_DNA"/>
</dbReference>
<comment type="caution">
    <text evidence="1">The sequence shown here is derived from an EMBL/GenBank/DDBJ whole genome shotgun (WGS) entry which is preliminary data.</text>
</comment>
<name>A0ACB9W2V7_CHAAC</name>
<accession>A0ACB9W2V7</accession>
<protein>
    <submittedName>
        <fullName evidence="1">Uncharacterized protein</fullName>
    </submittedName>
</protein>